<keyword evidence="3" id="KW-0418">Kinase</keyword>
<dbReference type="AlphaFoldDB" id="A0A7W7Y7V1"/>
<name>A0A7W7Y7V1_9BACT</name>
<dbReference type="GO" id="GO:0005524">
    <property type="term" value="F:ATP binding"/>
    <property type="evidence" value="ECO:0007669"/>
    <property type="project" value="InterPro"/>
</dbReference>
<evidence type="ECO:0000256" key="1">
    <source>
        <dbReference type="SAM" id="MobiDB-lite"/>
    </source>
</evidence>
<reference evidence="3 4" key="1">
    <citation type="submission" date="2020-08" db="EMBL/GenBank/DDBJ databases">
        <title>Genomic Encyclopedia of Type Strains, Phase IV (KMG-IV): sequencing the most valuable type-strain genomes for metagenomic binning, comparative biology and taxonomic classification.</title>
        <authorList>
            <person name="Goeker M."/>
        </authorList>
    </citation>
    <scope>NUCLEOTIDE SEQUENCE [LARGE SCALE GENOMIC DNA]</scope>
    <source>
        <strain evidence="3 4">DSM 12252</strain>
    </source>
</reference>
<dbReference type="PANTHER" id="PTHR24361">
    <property type="entry name" value="MITOGEN-ACTIVATED KINASE KINASE KINASE"/>
    <property type="match status" value="1"/>
</dbReference>
<dbReference type="EMBL" id="JACHIG010000001">
    <property type="protein sequence ID" value="MBB5031252.1"/>
    <property type="molecule type" value="Genomic_DNA"/>
</dbReference>
<evidence type="ECO:0000259" key="2">
    <source>
        <dbReference type="PROSITE" id="PS50011"/>
    </source>
</evidence>
<keyword evidence="3" id="KW-0808">Transferase</keyword>
<dbReference type="SMART" id="SM00220">
    <property type="entry name" value="S_TKc"/>
    <property type="match status" value="1"/>
</dbReference>
<protein>
    <submittedName>
        <fullName evidence="3">Serine/threonine protein kinase</fullName>
    </submittedName>
</protein>
<dbReference type="Pfam" id="PF00069">
    <property type="entry name" value="Pkinase"/>
    <property type="match status" value="1"/>
</dbReference>
<dbReference type="RefSeq" id="WP_184338184.1">
    <property type="nucleotide sequence ID" value="NZ_JACHIG010000001.1"/>
</dbReference>
<dbReference type="Gene3D" id="1.10.510.10">
    <property type="entry name" value="Transferase(Phosphotransferase) domain 1"/>
    <property type="match status" value="1"/>
</dbReference>
<dbReference type="Pfam" id="PF18331">
    <property type="entry name" value="PKHD_C"/>
    <property type="match status" value="1"/>
</dbReference>
<dbReference type="GO" id="GO:0005737">
    <property type="term" value="C:cytoplasm"/>
    <property type="evidence" value="ECO:0007669"/>
    <property type="project" value="TreeGrafter"/>
</dbReference>
<proteinExistence type="predicted"/>
<comment type="caution">
    <text evidence="3">The sequence shown here is derived from an EMBL/GenBank/DDBJ whole genome shotgun (WGS) entry which is preliminary data.</text>
</comment>
<dbReference type="InterPro" id="IPR000719">
    <property type="entry name" value="Prot_kinase_dom"/>
</dbReference>
<keyword evidence="4" id="KW-1185">Reference proteome</keyword>
<dbReference type="InterPro" id="IPR041097">
    <property type="entry name" value="PKHD_C"/>
</dbReference>
<feature type="domain" description="Protein kinase" evidence="2">
    <location>
        <begin position="475"/>
        <end position="830"/>
    </location>
</feature>
<dbReference type="InterPro" id="IPR053235">
    <property type="entry name" value="Ser_Thr_kinase"/>
</dbReference>
<organism evidence="3 4">
    <name type="scientific">Prosthecobacter vanneervenii</name>
    <dbReference type="NCBI Taxonomy" id="48466"/>
    <lineage>
        <taxon>Bacteria</taxon>
        <taxon>Pseudomonadati</taxon>
        <taxon>Verrucomicrobiota</taxon>
        <taxon>Verrucomicrobiia</taxon>
        <taxon>Verrucomicrobiales</taxon>
        <taxon>Verrucomicrobiaceae</taxon>
        <taxon>Prosthecobacter</taxon>
    </lineage>
</organism>
<accession>A0A7W7Y7V1</accession>
<feature type="region of interest" description="Disordered" evidence="1">
    <location>
        <begin position="8"/>
        <end position="42"/>
    </location>
</feature>
<dbReference type="InterPro" id="IPR011009">
    <property type="entry name" value="Kinase-like_dom_sf"/>
</dbReference>
<dbReference type="PROSITE" id="PS50011">
    <property type="entry name" value="PROTEIN_KINASE_DOM"/>
    <property type="match status" value="1"/>
</dbReference>
<sequence>MLTTLDRLKSFTNQQTHNQPPPPLTDNPETKGQGLRKYKSNSEGVARFQQTKVLKALSSKKIASRGITVQNVISREGIKAILGKVSTMSTLKDGARRLLYRMRNSNQTASSEVGGTHRSLIRLTGEYHTLSQNPTPGNLERRNELLQKIDSRLSNLQEKTEVLNGGRERTKAVDLKLLKAFVRYETNLIRPKDLPPMQPPPDIPDAPIRPNPSEAKPYTVPVKTKGHFLDEVRQKLEVVEQPPKEEIPLGEMPNAPLLPNPPELRPYTGNLGSKGSTLNEVIENLNQTAGMTHEVNSLDWAKMEFDNVSSGDLDNHDVRQDVPEPQPRKTFADMSLKDVPGFSLKSQEYNKIEDQICEAMMVNGGNDENAQVEAGKLLGQLIGRQLGQHMANMTAGEKRDFLTSFYTSDRNSIMGPVMKEIGLRFPRFSQYFRHFDTSMDQCKTVLTAAYAEMHQFLPDRCSESGEEITLNGVNYRLVSGLDEGGHGAVSIYQEVTDLPNPERIVVKRSLYEHSGNASTRLKGFQQQVKESRMHASLGDNNSVTAFRGVVQTPGGGILLAMNLAPHGDVGGMMSKLNDAEKSGLISHEAANAVRITLLKDMVEGLKQLQENLGTIHLDLKMQNFFIEGDGKARMGDFGLMENGLSTSVTNLKIDAEYNKAPELMKGQEVQSMRSNAILDMKNNYAENEQSKLNAQSRKEDAEYSIQIDTKADVFALGTAAYEMFTGRKFIEDLTGDGWDKAFDALNDFGQNPTRTVTTLGMERMPEEIDVLNTVTNKMEKVNDPNDSPRRVGLGVTVMDRVLNAMLHPDKDQRPSMRDLLNFSVFNQPGIETNHVRNLIKLLGTPGTSPEQLKVASRNVGF</sequence>
<evidence type="ECO:0000313" key="3">
    <source>
        <dbReference type="EMBL" id="MBB5031252.1"/>
    </source>
</evidence>
<keyword evidence="3" id="KW-0723">Serine/threonine-protein kinase</keyword>
<dbReference type="GO" id="GO:0004674">
    <property type="term" value="F:protein serine/threonine kinase activity"/>
    <property type="evidence" value="ECO:0007669"/>
    <property type="project" value="UniProtKB-KW"/>
</dbReference>
<dbReference type="SUPFAM" id="SSF56112">
    <property type="entry name" value="Protein kinase-like (PK-like)"/>
    <property type="match status" value="1"/>
</dbReference>
<dbReference type="Proteomes" id="UP000590740">
    <property type="component" value="Unassembled WGS sequence"/>
</dbReference>
<gene>
    <name evidence="3" type="ORF">HNQ65_000806</name>
</gene>
<evidence type="ECO:0000313" key="4">
    <source>
        <dbReference type="Proteomes" id="UP000590740"/>
    </source>
</evidence>